<dbReference type="Proteomes" id="UP000319859">
    <property type="component" value="Unassembled WGS sequence"/>
</dbReference>
<keyword evidence="2" id="KW-0812">Transmembrane</keyword>
<name>A0A560EU07_9PROT</name>
<gene>
    <name evidence="4" type="ORF">FBZ89_12374</name>
</gene>
<feature type="region of interest" description="Disordered" evidence="1">
    <location>
        <begin position="802"/>
        <end position="827"/>
    </location>
</feature>
<accession>A0A560EU07</accession>
<feature type="region of interest" description="Disordered" evidence="1">
    <location>
        <begin position="1"/>
        <end position="51"/>
    </location>
</feature>
<feature type="compositionally biased region" description="Pro residues" evidence="1">
    <location>
        <begin position="1122"/>
        <end position="1132"/>
    </location>
</feature>
<dbReference type="AlphaFoldDB" id="A0A560EU07"/>
<keyword evidence="2" id="KW-0472">Membrane</keyword>
<comment type="caution">
    <text evidence="4">The sequence shown here is derived from an EMBL/GenBank/DDBJ whole genome shotgun (WGS) entry which is preliminary data.</text>
</comment>
<evidence type="ECO:0000259" key="3">
    <source>
        <dbReference type="Pfam" id="PF13116"/>
    </source>
</evidence>
<evidence type="ECO:0000256" key="2">
    <source>
        <dbReference type="SAM" id="Phobius"/>
    </source>
</evidence>
<protein>
    <submittedName>
        <fullName evidence="4">AsmA-like protein</fullName>
    </submittedName>
</protein>
<keyword evidence="2" id="KW-1133">Transmembrane helix</keyword>
<dbReference type="OrthoDB" id="7161641at2"/>
<dbReference type="Pfam" id="PF13116">
    <property type="entry name" value="YhdP"/>
    <property type="match status" value="1"/>
</dbReference>
<dbReference type="RefSeq" id="WP_145753342.1">
    <property type="nucleotide sequence ID" value="NZ_VITN01000023.1"/>
</dbReference>
<evidence type="ECO:0000313" key="5">
    <source>
        <dbReference type="Proteomes" id="UP000319859"/>
    </source>
</evidence>
<feature type="region of interest" description="Disordered" evidence="1">
    <location>
        <begin position="1095"/>
        <end position="1132"/>
    </location>
</feature>
<feature type="transmembrane region" description="Helical" evidence="2">
    <location>
        <begin position="57"/>
        <end position="81"/>
    </location>
</feature>
<organism evidence="4 5">
    <name type="scientific">Nitrospirillum amazonense</name>
    <dbReference type="NCBI Taxonomy" id="28077"/>
    <lineage>
        <taxon>Bacteria</taxon>
        <taxon>Pseudomonadati</taxon>
        <taxon>Pseudomonadota</taxon>
        <taxon>Alphaproteobacteria</taxon>
        <taxon>Rhodospirillales</taxon>
        <taxon>Azospirillaceae</taxon>
        <taxon>Nitrospirillum</taxon>
    </lineage>
</organism>
<dbReference type="EMBL" id="VITN01000023">
    <property type="protein sequence ID" value="TWB12861.1"/>
    <property type="molecule type" value="Genomic_DNA"/>
</dbReference>
<feature type="domain" description="YhdP central" evidence="3">
    <location>
        <begin position="330"/>
        <end position="745"/>
    </location>
</feature>
<dbReference type="InterPro" id="IPR025263">
    <property type="entry name" value="YhdP_central"/>
</dbReference>
<reference evidence="4 5" key="1">
    <citation type="submission" date="2019-06" db="EMBL/GenBank/DDBJ databases">
        <title>Genomic Encyclopedia of Type Strains, Phase IV (KMG-V): Genome sequencing to study the core and pangenomes of soil and plant-associated prokaryotes.</title>
        <authorList>
            <person name="Whitman W."/>
        </authorList>
    </citation>
    <scope>NUCLEOTIDE SEQUENCE [LARGE SCALE GENOMIC DNA]</scope>
    <source>
        <strain evidence="4 5">BR 11880</strain>
    </source>
</reference>
<evidence type="ECO:0000313" key="4">
    <source>
        <dbReference type="EMBL" id="TWB12861.1"/>
    </source>
</evidence>
<sequence length="1132" mass="119396">MPRPTPPIPPAEVPTGTQASGEGGDVGLRVPGRRPPDPIAPPPPKPPRKRRGMIGHAALVVLELAAGLLLVVLVTAGLLTWRLSRGPMPISWFAPYLEQAVNSDGSVHISVHKVLLARAPKGATVEILADDVVLTGTGGATVATLPEFRVALSVPALLHGRLAPTRIVLVRPRLNAIREVDGRFRLALMSDDDTDDGNDFMADLIAALKRPPDPLEPLGALTKLVVSEARLSVDNRQLGLVWSAPRADISLTRDRRGITGNAQLVVDLGGHMTQVAAELGYRLADGTISAVGHFSGVSPADLARITRASDGVLAAVGGIDMPLAGTVTLDLASDFSPRIFDVALSGTAGTVTLPGRLKAPLAVANLDLQARLEPGGLTLNHLNLTLPGSGGPAPASTVMLTGKGVKRDDGSYRVTLATEVKSVPLSALDALWPLDALPKPRAWIMQNLSDGAFDKVTFNLEGNAPADLSDMVPSRMTASFAFSGATVNYMDGLPKVKDVGGTATFDGVHLGIELTQGRLLDLALGTSRLDITGLDKTAQKMEMTLPVSGPISSALTVIDTPPLGYAKKVGLVPAAVAGTADMTLRFDFPLVATLKMDQVKLGVQAHLRNVAADNIVADIKASDGDLNLVLDNKGMDTNGTARLNGMPARILWRENFPAEAPIGTRVALQATATDRDRQLFHLDFPDWVRGPVGVNMVYTRDAQHQETILADLDLTKSALAVSLMDWRKVTGVPASGHVEVGFDQGRPLHVTRFQLKADGMEASGSMDLKHDFSIGHVAVDRYRQGRTDAAMTVDVDDAGGMRIKTAGPSMDARPFRRSASGGGNGRPLTEAELKALDARPPLDIDFNFDKVVTANGGREIGASKGQFARRGRSWRSVVLDSRIGKDNAGHLALRYVPDGNAMALTITSDDAGAALQQLDVLDHLRGGKLVVKGHSTAGDPHEVVDGTLDVTDYQVVEAPVMARLLSAASFQGFSDFMSGAPITFSKLEGGFHWTDTGVSFHDVRTSGAAIGLTMEGEINLSRGMADLQGTIVPFSTFNKLLGAIPIVGDLLTGGEGQGLLSATYRVKGPLDDLDVSVNPLAVLAPGFLRNLFFLSPTDEDGKPEAKPAPRKKPAKPAADPATPDPATPDTPK</sequence>
<feature type="compositionally biased region" description="Pro residues" evidence="1">
    <location>
        <begin position="1"/>
        <end position="12"/>
    </location>
</feature>
<evidence type="ECO:0000256" key="1">
    <source>
        <dbReference type="SAM" id="MobiDB-lite"/>
    </source>
</evidence>
<proteinExistence type="predicted"/>